<dbReference type="GO" id="GO:0016787">
    <property type="term" value="F:hydrolase activity"/>
    <property type="evidence" value="ECO:0007669"/>
    <property type="project" value="UniProtKB-KW"/>
</dbReference>
<gene>
    <name evidence="2" type="ORF">UY33_C0021G0010</name>
</gene>
<sequence>MTVSGIFALTGMGALVAREVKYSWMKTPAGRTIQRLEQVQPPKLVKEYQLGGVQQEEEKPEWKVPDEKYSVFIPQIGAISRVIPEVDAGDPGIYQAALKQGVAEAAGLGHPGQAETTYLFAHSVESKVDIARYNAVFYLLHKLVAGDKIEVVYQGRLYKYEVTGREILAATDVKYLVPQSQEEKLVLATCYPPGTTWKRLVVIAKRV</sequence>
<protein>
    <submittedName>
        <fullName evidence="2">Sortase</fullName>
    </submittedName>
</protein>
<dbReference type="InterPro" id="IPR023365">
    <property type="entry name" value="Sortase_dom-sf"/>
</dbReference>
<dbReference type="EMBL" id="LCPP01000021">
    <property type="protein sequence ID" value="KKU99830.1"/>
    <property type="molecule type" value="Genomic_DNA"/>
</dbReference>
<evidence type="ECO:0000313" key="2">
    <source>
        <dbReference type="EMBL" id="KKU99830.1"/>
    </source>
</evidence>
<keyword evidence="1" id="KW-0378">Hydrolase</keyword>
<name>A0A0G1XZV9_9BACT</name>
<dbReference type="InterPro" id="IPR005754">
    <property type="entry name" value="Sortase"/>
</dbReference>
<dbReference type="AlphaFoldDB" id="A0A0G1XZV9"/>
<proteinExistence type="predicted"/>
<dbReference type="Proteomes" id="UP000034637">
    <property type="component" value="Unassembled WGS sequence"/>
</dbReference>
<comment type="caution">
    <text evidence="2">The sequence shown here is derived from an EMBL/GenBank/DDBJ whole genome shotgun (WGS) entry which is preliminary data.</text>
</comment>
<reference evidence="2 3" key="1">
    <citation type="journal article" date="2015" name="Nature">
        <title>rRNA introns, odd ribosomes, and small enigmatic genomes across a large radiation of phyla.</title>
        <authorList>
            <person name="Brown C.T."/>
            <person name="Hug L.A."/>
            <person name="Thomas B.C."/>
            <person name="Sharon I."/>
            <person name="Castelle C.J."/>
            <person name="Singh A."/>
            <person name="Wilkins M.J."/>
            <person name="Williams K.H."/>
            <person name="Banfield J.F."/>
        </authorList>
    </citation>
    <scope>NUCLEOTIDE SEQUENCE [LARGE SCALE GENOMIC DNA]</scope>
</reference>
<dbReference type="NCBIfam" id="TIGR01076">
    <property type="entry name" value="sortase_fam"/>
    <property type="match status" value="1"/>
</dbReference>
<evidence type="ECO:0000313" key="3">
    <source>
        <dbReference type="Proteomes" id="UP000034637"/>
    </source>
</evidence>
<organism evidence="2 3">
    <name type="scientific">Candidatus Amesbacteria bacterium GW2011_GWA1_48_9</name>
    <dbReference type="NCBI Taxonomy" id="1618355"/>
    <lineage>
        <taxon>Bacteria</taxon>
        <taxon>Candidatus Amesiibacteriota</taxon>
    </lineage>
</organism>
<dbReference type="Gene3D" id="2.40.260.10">
    <property type="entry name" value="Sortase"/>
    <property type="match status" value="1"/>
</dbReference>
<accession>A0A0G1XZV9</accession>
<dbReference type="SUPFAM" id="SSF63817">
    <property type="entry name" value="Sortase"/>
    <property type="match status" value="1"/>
</dbReference>
<dbReference type="Pfam" id="PF04203">
    <property type="entry name" value="Sortase"/>
    <property type="match status" value="1"/>
</dbReference>
<evidence type="ECO:0000256" key="1">
    <source>
        <dbReference type="ARBA" id="ARBA00022801"/>
    </source>
</evidence>